<dbReference type="EMBL" id="AP019308">
    <property type="protein sequence ID" value="BBH19999.1"/>
    <property type="molecule type" value="Genomic_DNA"/>
</dbReference>
<organism evidence="2 3">
    <name type="scientific">Paenibacillus baekrokdamisoli</name>
    <dbReference type="NCBI Taxonomy" id="1712516"/>
    <lineage>
        <taxon>Bacteria</taxon>
        <taxon>Bacillati</taxon>
        <taxon>Bacillota</taxon>
        <taxon>Bacilli</taxon>
        <taxon>Bacillales</taxon>
        <taxon>Paenibacillaceae</taxon>
        <taxon>Paenibacillus</taxon>
    </lineage>
</organism>
<gene>
    <name evidence="2" type="primary">yflH</name>
    <name evidence="2" type="ORF">Back11_13440</name>
</gene>
<feature type="compositionally biased region" description="Basic and acidic residues" evidence="1">
    <location>
        <begin position="1"/>
        <end position="16"/>
    </location>
</feature>
<dbReference type="OrthoDB" id="2418090at2"/>
<evidence type="ECO:0000313" key="3">
    <source>
        <dbReference type="Proteomes" id="UP000275368"/>
    </source>
</evidence>
<evidence type="ECO:0000313" key="2">
    <source>
        <dbReference type="EMBL" id="BBH19999.1"/>
    </source>
</evidence>
<dbReference type="AlphaFoldDB" id="A0A3G9JAH4"/>
<dbReference type="RefSeq" id="WP_125654739.1">
    <property type="nucleotide sequence ID" value="NZ_AP019308.1"/>
</dbReference>
<accession>A0A3G9JAH4</accession>
<dbReference type="KEGG" id="pbk:Back11_13440"/>
<evidence type="ECO:0000256" key="1">
    <source>
        <dbReference type="SAM" id="MobiDB-lite"/>
    </source>
</evidence>
<sequence>MSEYNHVVHKDGELEPGKINQTLDRMNPAIKDEILENFDAFKGFLAKRIELAENFGLNEEQLAVVAQKVAGYLAKHEEPRNREEKLLQELWKVGNEDQQHHLSHMLVKLAQSGPLN</sequence>
<proteinExistence type="predicted"/>
<name>A0A3G9JAH4_9BACL</name>
<dbReference type="InterPro" id="IPR021637">
    <property type="entry name" value="DUF3243"/>
</dbReference>
<reference evidence="2 3" key="1">
    <citation type="submission" date="2018-11" db="EMBL/GenBank/DDBJ databases">
        <title>Complete genome sequence of Paenibacillus baekrokdamisoli strain KCTC 33723.</title>
        <authorList>
            <person name="Kang S.W."/>
            <person name="Lee K.C."/>
            <person name="Kim K.K."/>
            <person name="Kim J.S."/>
            <person name="Kim D.S."/>
            <person name="Ko S.H."/>
            <person name="Yang S.H."/>
            <person name="Lee J.S."/>
        </authorList>
    </citation>
    <scope>NUCLEOTIDE SEQUENCE [LARGE SCALE GENOMIC DNA]</scope>
    <source>
        <strain evidence="2 3">KCTC 33723</strain>
    </source>
</reference>
<dbReference type="Gene3D" id="1.10.760.20">
    <property type="entry name" value="Protein of unknown function DUF3243"/>
    <property type="match status" value="1"/>
</dbReference>
<protein>
    <submittedName>
        <fullName evidence="2">Uncharacterized protein</fullName>
    </submittedName>
</protein>
<keyword evidence="3" id="KW-1185">Reference proteome</keyword>
<dbReference type="Pfam" id="PF11588">
    <property type="entry name" value="DUF3243"/>
    <property type="match status" value="1"/>
</dbReference>
<dbReference type="Proteomes" id="UP000275368">
    <property type="component" value="Chromosome"/>
</dbReference>
<dbReference type="InterPro" id="IPR038292">
    <property type="entry name" value="YmfJ/YflH_sf"/>
</dbReference>
<feature type="region of interest" description="Disordered" evidence="1">
    <location>
        <begin position="1"/>
        <end position="20"/>
    </location>
</feature>